<dbReference type="InterPro" id="IPR035986">
    <property type="entry name" value="PKD_dom_sf"/>
</dbReference>
<feature type="domain" description="PKD" evidence="2">
    <location>
        <begin position="429"/>
        <end position="513"/>
    </location>
</feature>
<dbReference type="Pfam" id="PF22352">
    <property type="entry name" value="K319L-like_PKD"/>
    <property type="match status" value="2"/>
</dbReference>
<organism evidence="4 5">
    <name type="scientific">Rhodopirellula bahusiensis</name>
    <dbReference type="NCBI Taxonomy" id="2014065"/>
    <lineage>
        <taxon>Bacteria</taxon>
        <taxon>Pseudomonadati</taxon>
        <taxon>Planctomycetota</taxon>
        <taxon>Planctomycetia</taxon>
        <taxon>Pirellulales</taxon>
        <taxon>Pirellulaceae</taxon>
        <taxon>Rhodopirellula</taxon>
    </lineage>
</organism>
<feature type="compositionally biased region" description="Polar residues" evidence="1">
    <location>
        <begin position="12"/>
        <end position="21"/>
    </location>
</feature>
<sequence length="577" mass="59840">MSIRPNHHNFAGRTQNTSATRMQKMRERAGRWEHKANERKSMFIERQKARIERYKNAFKGSWITKIGLGLAAIWNFITNPPFFVKIEKRPAVPFTAMLPFGISFGKKEKGTRRESTTRSRLNPEVLEQRQLLAADIASINPDPGLDNADFITNQNSFTLEGTSTPTQFLDVNENGSNIGGTTAGSSGNWSFSLSRGEGSYNFEAVDSFDSVGDTQTVIVDQTTPNNVTISVAPGGGTYGEGSAITLSGSATDPIPSGLTASDISGLDDAAAGSYAWTITKDGNAFDTGDTKDFTFTPDDNGNYVASLVVTDIAGNSAAAVTQGFTVTNEDPVPTIVGAPAVSSPEGTEISLTSTVADAGTADTVATYAWSVTKDGSAFGSTGATDAFAFTPDDEGTYVVTLTVTDDDGGSGTTTESITVTNEDPVPTIVGAPAVSSPEGTEISLASTVADAGTTDTVATYAWSVTKDGSAFGSTGATDSFAFTPDDNGTYVVTLTVTDNDGGSGTTTESITVTNEDPVPTIVGAPAVSSPEGTEISLTSTVADAGTIDTVATYAWSVTKDGSAFGSTGATDAFAFTP</sequence>
<dbReference type="InterPro" id="IPR013783">
    <property type="entry name" value="Ig-like_fold"/>
</dbReference>
<evidence type="ECO:0000259" key="3">
    <source>
        <dbReference type="PROSITE" id="PS50835"/>
    </source>
</evidence>
<feature type="region of interest" description="Disordered" evidence="1">
    <location>
        <begin position="1"/>
        <end position="34"/>
    </location>
</feature>
<comment type="caution">
    <text evidence="4">The sequence shown here is derived from an EMBL/GenBank/DDBJ whole genome shotgun (WGS) entry which is preliminary data.</text>
</comment>
<dbReference type="SUPFAM" id="SSF49299">
    <property type="entry name" value="PKD domain"/>
    <property type="match status" value="2"/>
</dbReference>
<feature type="non-terminal residue" evidence="4">
    <location>
        <position position="577"/>
    </location>
</feature>
<keyword evidence="5" id="KW-1185">Reference proteome</keyword>
<dbReference type="InterPro" id="IPR000601">
    <property type="entry name" value="PKD_dom"/>
</dbReference>
<protein>
    <recommendedName>
        <fullName evidence="6">PKD domain-containing protein</fullName>
    </recommendedName>
</protein>
<dbReference type="EMBL" id="NIZW01000008">
    <property type="protein sequence ID" value="PHQ35225.1"/>
    <property type="molecule type" value="Genomic_DNA"/>
</dbReference>
<dbReference type="PROSITE" id="PS50835">
    <property type="entry name" value="IG_LIKE"/>
    <property type="match status" value="2"/>
</dbReference>
<dbReference type="CDD" id="cd00146">
    <property type="entry name" value="PKD"/>
    <property type="match status" value="2"/>
</dbReference>
<accession>A0A2G1W855</accession>
<dbReference type="SMART" id="SM00089">
    <property type="entry name" value="PKD"/>
    <property type="match status" value="3"/>
</dbReference>
<dbReference type="InterPro" id="IPR022409">
    <property type="entry name" value="PKD/Chitinase_dom"/>
</dbReference>
<evidence type="ECO:0000259" key="2">
    <source>
        <dbReference type="PROSITE" id="PS50093"/>
    </source>
</evidence>
<dbReference type="InterPro" id="IPR007110">
    <property type="entry name" value="Ig-like_dom"/>
</dbReference>
<reference evidence="4 5" key="1">
    <citation type="submission" date="2017-06" db="EMBL/GenBank/DDBJ databases">
        <title>Description of Rhodopirellula bahusiensis sp. nov.</title>
        <authorList>
            <person name="Kizina J."/>
            <person name="Harder J."/>
        </authorList>
    </citation>
    <scope>NUCLEOTIDE SEQUENCE [LARGE SCALE GENOMIC DNA]</scope>
    <source>
        <strain evidence="4 5">SWK21</strain>
    </source>
</reference>
<feature type="domain" description="PKD" evidence="2">
    <location>
        <begin position="336"/>
        <end position="420"/>
    </location>
</feature>
<evidence type="ECO:0000256" key="1">
    <source>
        <dbReference type="SAM" id="MobiDB-lite"/>
    </source>
</evidence>
<proteinExistence type="predicted"/>
<name>A0A2G1W855_9BACT</name>
<dbReference type="PROSITE" id="PS50093">
    <property type="entry name" value="PKD"/>
    <property type="match status" value="2"/>
</dbReference>
<feature type="domain" description="Ig-like" evidence="3">
    <location>
        <begin position="426"/>
        <end position="513"/>
    </location>
</feature>
<evidence type="ECO:0008006" key="6">
    <source>
        <dbReference type="Google" id="ProtNLM"/>
    </source>
</evidence>
<gene>
    <name evidence="4" type="ORF">CEE69_12555</name>
</gene>
<feature type="compositionally biased region" description="Basic and acidic residues" evidence="1">
    <location>
        <begin position="24"/>
        <end position="34"/>
    </location>
</feature>
<evidence type="ECO:0000313" key="5">
    <source>
        <dbReference type="Proteomes" id="UP000225740"/>
    </source>
</evidence>
<dbReference type="AlphaFoldDB" id="A0A2G1W855"/>
<dbReference type="Proteomes" id="UP000225740">
    <property type="component" value="Unassembled WGS sequence"/>
</dbReference>
<feature type="domain" description="Ig-like" evidence="3">
    <location>
        <begin position="333"/>
        <end position="420"/>
    </location>
</feature>
<dbReference type="Gene3D" id="2.60.40.10">
    <property type="entry name" value="Immunoglobulins"/>
    <property type="match status" value="4"/>
</dbReference>
<evidence type="ECO:0000313" key="4">
    <source>
        <dbReference type="EMBL" id="PHQ35225.1"/>
    </source>
</evidence>